<dbReference type="Proteomes" id="UP000323234">
    <property type="component" value="Chromosome"/>
</dbReference>
<organism evidence="2 3">
    <name type="scientific">Enterobacter dykesii</name>
    <dbReference type="NCBI Taxonomy" id="2797506"/>
    <lineage>
        <taxon>Bacteria</taxon>
        <taxon>Pseudomonadati</taxon>
        <taxon>Pseudomonadota</taxon>
        <taxon>Gammaproteobacteria</taxon>
        <taxon>Enterobacterales</taxon>
        <taxon>Enterobacteriaceae</taxon>
        <taxon>Enterobacter</taxon>
    </lineage>
</organism>
<dbReference type="RefSeq" id="WP_126328557.1">
    <property type="nucleotide sequence ID" value="NZ_CP126604.1"/>
</dbReference>
<evidence type="ECO:0000313" key="3">
    <source>
        <dbReference type="Proteomes" id="UP000323234"/>
    </source>
</evidence>
<protein>
    <submittedName>
        <fullName evidence="2">Uncharacterized protein</fullName>
    </submittedName>
</protein>
<proteinExistence type="predicted"/>
<dbReference type="EMBL" id="CP126604">
    <property type="protein sequence ID" value="XBN37873.1"/>
    <property type="molecule type" value="Genomic_DNA"/>
</dbReference>
<name>A0AAU7IVT5_9ENTR</name>
<keyword evidence="3" id="KW-1185">Reference proteome</keyword>
<evidence type="ECO:0000313" key="2">
    <source>
        <dbReference type="EMBL" id="XBN37873.1"/>
    </source>
</evidence>
<evidence type="ECO:0000256" key="1">
    <source>
        <dbReference type="SAM" id="MobiDB-lite"/>
    </source>
</evidence>
<sequence>MFVGAGLTEKGYKKVGEAATTGRLTALRLPKNPPYHLSSVVFFCFQSANYWLRSRHEQIEHFIHAGLIKKASLQFYPDEEEKRLVNDLPETIKKHRSPWGGTRKAPLPGFDDP</sequence>
<feature type="region of interest" description="Disordered" evidence="1">
    <location>
        <begin position="93"/>
        <end position="113"/>
    </location>
</feature>
<dbReference type="AlphaFoldDB" id="A0AAU7IVT5"/>
<accession>A0AAU7IVT5</accession>
<dbReference type="KEGG" id="edy:F0320_10965"/>
<gene>
    <name evidence="2" type="ORF">F0320_10965</name>
</gene>
<reference evidence="2" key="1">
    <citation type="submission" date="2023-05" db="EMBL/GenBank/DDBJ databases">
        <title>Complete genome sequence data from fresh produce 2nd batch.</title>
        <authorList>
            <person name="Stein M."/>
            <person name="Cho G.-S."/>
            <person name="Brinks E."/>
            <person name="Franz C.M.A.P."/>
        </authorList>
    </citation>
    <scope>NUCLEOTIDE SEQUENCE [LARGE SCALE GENOMIC DNA]</scope>
    <source>
        <strain evidence="2">E1</strain>
    </source>
</reference>